<evidence type="ECO:0000313" key="2">
    <source>
        <dbReference type="EMBL" id="CAH9066801.1"/>
    </source>
</evidence>
<dbReference type="EMBL" id="CAMAPF010000012">
    <property type="protein sequence ID" value="CAH9066801.1"/>
    <property type="molecule type" value="Genomic_DNA"/>
</dbReference>
<protein>
    <recommendedName>
        <fullName evidence="1">Beta-adaptin appendage C-terminal subdomain domain-containing protein</fullName>
    </recommendedName>
</protein>
<organism evidence="3 4">
    <name type="scientific">Cuscuta epithymum</name>
    <dbReference type="NCBI Taxonomy" id="186058"/>
    <lineage>
        <taxon>Eukaryota</taxon>
        <taxon>Viridiplantae</taxon>
        <taxon>Streptophyta</taxon>
        <taxon>Embryophyta</taxon>
        <taxon>Tracheophyta</taxon>
        <taxon>Spermatophyta</taxon>
        <taxon>Magnoliopsida</taxon>
        <taxon>eudicotyledons</taxon>
        <taxon>Gunneridae</taxon>
        <taxon>Pentapetalae</taxon>
        <taxon>asterids</taxon>
        <taxon>lamiids</taxon>
        <taxon>Solanales</taxon>
        <taxon>Convolvulaceae</taxon>
        <taxon>Cuscuteae</taxon>
        <taxon>Cuscuta</taxon>
        <taxon>Cuscuta subgen. Cuscuta</taxon>
    </lineage>
</organism>
<dbReference type="GO" id="GO:0006886">
    <property type="term" value="P:intracellular protein transport"/>
    <property type="evidence" value="ECO:0007669"/>
    <property type="project" value="InterPro"/>
</dbReference>
<accession>A0AAV0D591</accession>
<dbReference type="Pfam" id="PF09066">
    <property type="entry name" value="B2-adapt-app_C"/>
    <property type="match status" value="1"/>
</dbReference>
<dbReference type="GO" id="GO:0016192">
    <property type="term" value="P:vesicle-mediated transport"/>
    <property type="evidence" value="ECO:0007669"/>
    <property type="project" value="InterPro"/>
</dbReference>
<dbReference type="EMBL" id="CAMAPF010000060">
    <property type="protein sequence ID" value="CAH9088993.1"/>
    <property type="molecule type" value="Genomic_DNA"/>
</dbReference>
<sequence>MFFENHSHIALDGFMIQFNKNTFGLAAAGQLQTWKSLPDSNEISRDFPGVAINSVDATIEHLATSNILFFIAKRKHANQGVLYLATKIPRGIPFLIELTVVIEIQGLRCAMKN</sequence>
<feature type="domain" description="Beta-adaptin appendage C-terminal subdomain" evidence="1">
    <location>
        <begin position="25"/>
        <end position="112"/>
    </location>
</feature>
<comment type="caution">
    <text evidence="3">The sequence shown here is derived from an EMBL/GenBank/DDBJ whole genome shotgun (WGS) entry which is preliminary data.</text>
</comment>
<dbReference type="AlphaFoldDB" id="A0AAV0D591"/>
<dbReference type="Proteomes" id="UP001152523">
    <property type="component" value="Unassembled WGS sequence"/>
</dbReference>
<dbReference type="Gene3D" id="3.30.310.10">
    <property type="entry name" value="TATA-Binding Protein"/>
    <property type="match status" value="1"/>
</dbReference>
<dbReference type="InterPro" id="IPR015151">
    <property type="entry name" value="B-adaptin_app_sub_C"/>
</dbReference>
<evidence type="ECO:0000313" key="4">
    <source>
        <dbReference type="Proteomes" id="UP001152523"/>
    </source>
</evidence>
<evidence type="ECO:0000313" key="3">
    <source>
        <dbReference type="EMBL" id="CAH9088993.1"/>
    </source>
</evidence>
<dbReference type="InterPro" id="IPR009028">
    <property type="entry name" value="Coatomer/calthrin_app_sub_C"/>
</dbReference>
<dbReference type="SUPFAM" id="SSF55711">
    <property type="entry name" value="Subdomain of clathrin and coatomer appendage domain"/>
    <property type="match status" value="1"/>
</dbReference>
<keyword evidence="4" id="KW-1185">Reference proteome</keyword>
<dbReference type="InterPro" id="IPR012295">
    <property type="entry name" value="TBP_dom_sf"/>
</dbReference>
<name>A0AAV0D591_9ASTE</name>
<dbReference type="GO" id="GO:0030131">
    <property type="term" value="C:clathrin adaptor complex"/>
    <property type="evidence" value="ECO:0007669"/>
    <property type="project" value="InterPro"/>
</dbReference>
<gene>
    <name evidence="3" type="ORF">CEPIT_LOCUS10729</name>
    <name evidence="2" type="ORF">CEPIT_LOCUS2475</name>
</gene>
<evidence type="ECO:0000259" key="1">
    <source>
        <dbReference type="SMART" id="SM01020"/>
    </source>
</evidence>
<dbReference type="SMART" id="SM01020">
    <property type="entry name" value="B2-adapt-app_C"/>
    <property type="match status" value="1"/>
</dbReference>
<proteinExistence type="predicted"/>
<reference evidence="3" key="1">
    <citation type="submission" date="2022-07" db="EMBL/GenBank/DDBJ databases">
        <authorList>
            <person name="Macas J."/>
            <person name="Novak P."/>
            <person name="Neumann P."/>
        </authorList>
    </citation>
    <scope>NUCLEOTIDE SEQUENCE</scope>
</reference>